<gene>
    <name evidence="3" type="primary">OJ1116_H09.25</name>
</gene>
<reference evidence="3" key="1">
    <citation type="journal article" date="2002" name="Nature">
        <title>The genome sequence and structure of rice chromosome 1.</title>
        <authorList>
            <person name="Sasaki T."/>
            <person name="Matsumoto T."/>
            <person name="Yamamoto K."/>
            <person name="Sakata K."/>
            <person name="Baba T."/>
            <person name="Katayose Y."/>
            <person name="Wu J."/>
            <person name="Niimura Y."/>
            <person name="Cheng Z."/>
            <person name="Nagamura Y."/>
            <person name="Antonio B.A."/>
            <person name="Kanamori H."/>
            <person name="Hosokawa S."/>
            <person name="Masukawa M."/>
            <person name="Arikawa K."/>
            <person name="Chiden Y."/>
            <person name="Hayashi M."/>
            <person name="Okamoto M."/>
            <person name="Ando T."/>
            <person name="Aoki H."/>
            <person name="Arita K."/>
            <person name="Hamada M."/>
            <person name="Harada C."/>
            <person name="Hijishita S."/>
            <person name="Honda M."/>
            <person name="Ichikawa Y."/>
            <person name="Idonuma A."/>
            <person name="Iijima M."/>
            <person name="Ikeda M."/>
            <person name="Ikeno M."/>
            <person name="Itoh S."/>
            <person name="Itoh T."/>
            <person name="Itoh Y."/>
            <person name="Itoh Y."/>
            <person name="Iwabuchi A."/>
            <person name="Kamiya K."/>
            <person name="Karasawa W."/>
            <person name="Katagiri S."/>
            <person name="Kikuta A."/>
            <person name="Kobayashi N."/>
            <person name="Kono I."/>
            <person name="Machita K."/>
            <person name="Maehara T."/>
            <person name="Mizuno H."/>
            <person name="Mizubayashi T."/>
            <person name="Mukai Y."/>
            <person name="Nagasaki H."/>
            <person name="Nakashima M."/>
            <person name="Nakama Y."/>
            <person name="Nakamichi Y."/>
            <person name="Nakamura M."/>
            <person name="Namiki N."/>
            <person name="Negishi M."/>
            <person name="Ohta I."/>
            <person name="Ono N."/>
            <person name="Saji S."/>
            <person name="Sakai K."/>
            <person name="Shibata M."/>
            <person name="Shimokawa T."/>
            <person name="Shomura A."/>
            <person name="Song J."/>
            <person name="Takazaki Y."/>
            <person name="Terasawa K."/>
            <person name="Tsuji K."/>
            <person name="Waki K."/>
            <person name="Yamagata H."/>
            <person name="Yamane H."/>
            <person name="Yoshiki S."/>
            <person name="Yoshihara R."/>
            <person name="Yukawa K."/>
            <person name="Zhong H."/>
            <person name="Iwama H."/>
            <person name="Endo T."/>
            <person name="Ito H."/>
            <person name="Hahn J.H."/>
            <person name="Kim H.I."/>
            <person name="Eun M.Y."/>
            <person name="Yano M."/>
            <person name="Jiang J."/>
            <person name="Gojobori T."/>
        </authorList>
    </citation>
    <scope>NUCLEOTIDE SEQUENCE [LARGE SCALE GENOMIC DNA]</scope>
</reference>
<keyword evidence="2" id="KW-0812">Transmembrane</keyword>
<keyword evidence="2" id="KW-1133">Transmembrane helix</keyword>
<name>Q5N8K6_ORYSJ</name>
<feature type="region of interest" description="Disordered" evidence="1">
    <location>
        <begin position="242"/>
        <end position="268"/>
    </location>
</feature>
<feature type="transmembrane region" description="Helical" evidence="2">
    <location>
        <begin position="112"/>
        <end position="130"/>
    </location>
</feature>
<feature type="transmembrane region" description="Helical" evidence="2">
    <location>
        <begin position="136"/>
        <end position="154"/>
    </location>
</feature>
<keyword evidence="2" id="KW-0472">Membrane</keyword>
<proteinExistence type="predicted"/>
<dbReference type="EMBL" id="AP003373">
    <property type="protein sequence ID" value="BAD82200.1"/>
    <property type="molecule type" value="Genomic_DNA"/>
</dbReference>
<evidence type="ECO:0000256" key="2">
    <source>
        <dbReference type="SAM" id="Phobius"/>
    </source>
</evidence>
<sequence>MANAHPMVPLVLRNLLPLLRDVDTVQFALDVAHARMRDNAARLAMLVPLLARARRLAPAGVDAEAAELMDQLEEAVVGALEARLQLVQVVTLLVVVRAVATARRRARRLPSVLLAVAALAFAVSGSGVALGPLRVFVMVSTVLLLVLSWELWCVQNAWLWCVQELRFVWISASFSTVPIAVLSNGASCRSARNHRIVPKPQRKPAIIPALMIMVMDRKKYTEGARRERRTAVAEAACKRDGQRSGVEQMRGGGGGQSSAWRPVGSGGGGGACGGGSPLAVGMVVVGVSVPRARYSRRDPLLLVSVVVSLVPAGSRRGAVASVLLLLRRRIDGVLRFSLPATSAASSMSGS</sequence>
<organism evidence="3">
    <name type="scientific">Oryza sativa subsp. japonica</name>
    <name type="common">Rice</name>
    <dbReference type="NCBI Taxonomy" id="39947"/>
    <lineage>
        <taxon>Eukaryota</taxon>
        <taxon>Viridiplantae</taxon>
        <taxon>Streptophyta</taxon>
        <taxon>Embryophyta</taxon>
        <taxon>Tracheophyta</taxon>
        <taxon>Spermatophyta</taxon>
        <taxon>Magnoliopsida</taxon>
        <taxon>Liliopsida</taxon>
        <taxon>Poales</taxon>
        <taxon>Poaceae</taxon>
        <taxon>BOP clade</taxon>
        <taxon>Oryzoideae</taxon>
        <taxon>Oryzeae</taxon>
        <taxon>Oryzinae</taxon>
        <taxon>Oryza</taxon>
        <taxon>Oryza sativa</taxon>
    </lineage>
</organism>
<dbReference type="Proteomes" id="UP000817658">
    <property type="component" value="Chromosome 1"/>
</dbReference>
<feature type="transmembrane region" description="Helical" evidence="2">
    <location>
        <begin position="166"/>
        <end position="186"/>
    </location>
</feature>
<protein>
    <submittedName>
        <fullName evidence="3">Uncharacterized protein OJ1116_H09.25</fullName>
    </submittedName>
</protein>
<accession>Q5N8K6</accession>
<evidence type="ECO:0000256" key="1">
    <source>
        <dbReference type="SAM" id="MobiDB-lite"/>
    </source>
</evidence>
<dbReference type="AlphaFoldDB" id="Q5N8K6"/>
<evidence type="ECO:0000313" key="3">
    <source>
        <dbReference type="EMBL" id="BAD82200.1"/>
    </source>
</evidence>